<dbReference type="GO" id="GO:0016747">
    <property type="term" value="F:acyltransferase activity, transferring groups other than amino-acyl groups"/>
    <property type="evidence" value="ECO:0007669"/>
    <property type="project" value="InterPro"/>
</dbReference>
<proteinExistence type="predicted"/>
<name>A0A644WPI6_9ZZZZ</name>
<dbReference type="AlphaFoldDB" id="A0A644WPI6"/>
<dbReference type="SUPFAM" id="SSF55729">
    <property type="entry name" value="Acyl-CoA N-acyltransferases (Nat)"/>
    <property type="match status" value="1"/>
</dbReference>
<evidence type="ECO:0000313" key="2">
    <source>
        <dbReference type="EMBL" id="MPM05421.1"/>
    </source>
</evidence>
<evidence type="ECO:0000259" key="1">
    <source>
        <dbReference type="PROSITE" id="PS51186"/>
    </source>
</evidence>
<accession>A0A644WPI6</accession>
<reference evidence="2" key="1">
    <citation type="submission" date="2019-08" db="EMBL/GenBank/DDBJ databases">
        <authorList>
            <person name="Kucharzyk K."/>
            <person name="Murdoch R.W."/>
            <person name="Higgins S."/>
            <person name="Loffler F."/>
        </authorList>
    </citation>
    <scope>NUCLEOTIDE SEQUENCE</scope>
</reference>
<dbReference type="CDD" id="cd04301">
    <property type="entry name" value="NAT_SF"/>
    <property type="match status" value="1"/>
</dbReference>
<organism evidence="2">
    <name type="scientific">bioreactor metagenome</name>
    <dbReference type="NCBI Taxonomy" id="1076179"/>
    <lineage>
        <taxon>unclassified sequences</taxon>
        <taxon>metagenomes</taxon>
        <taxon>ecological metagenomes</taxon>
    </lineage>
</organism>
<dbReference type="InterPro" id="IPR016181">
    <property type="entry name" value="Acyl_CoA_acyltransferase"/>
</dbReference>
<dbReference type="PROSITE" id="PS51186">
    <property type="entry name" value="GNAT"/>
    <property type="match status" value="1"/>
</dbReference>
<comment type="caution">
    <text evidence="2">The sequence shown here is derived from an EMBL/GenBank/DDBJ whole genome shotgun (WGS) entry which is preliminary data.</text>
</comment>
<protein>
    <recommendedName>
        <fullName evidence="1">N-acetyltransferase domain-containing protein</fullName>
    </recommendedName>
</protein>
<dbReference type="EMBL" id="VSSQ01001130">
    <property type="protein sequence ID" value="MPM05421.1"/>
    <property type="molecule type" value="Genomic_DNA"/>
</dbReference>
<dbReference type="Gene3D" id="3.40.630.30">
    <property type="match status" value="1"/>
</dbReference>
<dbReference type="InterPro" id="IPR000182">
    <property type="entry name" value="GNAT_dom"/>
</dbReference>
<dbReference type="Pfam" id="PF13527">
    <property type="entry name" value="Acetyltransf_9"/>
    <property type="match status" value="1"/>
</dbReference>
<sequence length="302" mass="34582">MLIRPLNSNDTLSIIEIWKECFTNEDSYIHMFLEKCFPFSVSFGLFDSINSNALAMLSLLPSHAYATIKGNATLVPGAYIYGVGTLKAHRGKGYSYDLMKRALEYATNTNLKYLVLKPAQDSLYNLYKNQSFETTLHSLQKIYEINHLNPQERTKSLPLVKPITSHQYFDIREKNLLDTHILWSRDILGYSLAEVESRDGSYGIIENNGYTIIFALYPIDEHTLKIVDHNAKDRTNLNALVNSVAFTYSSYSRIIIETSTNNNNDPNTDDWQIQKNSMIKFLTSEKEIHINLSKKIISLAME</sequence>
<gene>
    <name evidence="2" type="ORF">SDC9_51711</name>
</gene>
<feature type="domain" description="N-acetyltransferase" evidence="1">
    <location>
        <begin position="1"/>
        <end position="164"/>
    </location>
</feature>